<dbReference type="PANTHER" id="PTHR33710">
    <property type="entry name" value="BNAC02G09200D PROTEIN"/>
    <property type="match status" value="1"/>
</dbReference>
<dbReference type="OrthoDB" id="998851at2759"/>
<evidence type="ECO:0000313" key="2">
    <source>
        <dbReference type="RefSeq" id="XP_022774056.1"/>
    </source>
</evidence>
<keyword evidence="1" id="KW-1185">Reference proteome</keyword>
<organism evidence="1 2">
    <name type="scientific">Durio zibethinus</name>
    <name type="common">Durian</name>
    <dbReference type="NCBI Taxonomy" id="66656"/>
    <lineage>
        <taxon>Eukaryota</taxon>
        <taxon>Viridiplantae</taxon>
        <taxon>Streptophyta</taxon>
        <taxon>Embryophyta</taxon>
        <taxon>Tracheophyta</taxon>
        <taxon>Spermatophyta</taxon>
        <taxon>Magnoliopsida</taxon>
        <taxon>eudicotyledons</taxon>
        <taxon>Gunneridae</taxon>
        <taxon>Pentapetalae</taxon>
        <taxon>rosids</taxon>
        <taxon>malvids</taxon>
        <taxon>Malvales</taxon>
        <taxon>Malvaceae</taxon>
        <taxon>Helicteroideae</taxon>
        <taxon>Durio</taxon>
    </lineage>
</organism>
<accession>A0A6P6BAD4</accession>
<proteinExistence type="predicted"/>
<sequence>MVGSNFTWTRTEDGGKILERLDRGLCDTHFLTLFPSLLERHLMSTTSDHLPLLFSLRESNMGNWRSNRTFGFENMWVGRAECEEIINMEWRNRQPKNMEDLCQRRLEPHEQGSDGFEQDKRDLNDLLHHEEVVWRQQAREMWLREGDRDTRYFHSVASRRRRNNASNRIQGESGQWYDHREHVEAVFLHYFENLYKSTNMEGVDSFCGLVLANGLKMVLPMIISEIQSAFVPGRSIFGNAMVAFKTS</sequence>
<protein>
    <submittedName>
        <fullName evidence="2">Uncharacterized protein LOC111316331</fullName>
    </submittedName>
</protein>
<evidence type="ECO:0000313" key="1">
    <source>
        <dbReference type="Proteomes" id="UP000515121"/>
    </source>
</evidence>
<dbReference type="RefSeq" id="XP_022774056.1">
    <property type="nucleotide sequence ID" value="XM_022918321.1"/>
</dbReference>
<name>A0A6P6BAD4_DURZI</name>
<dbReference type="KEGG" id="dzi:111316331"/>
<dbReference type="GeneID" id="111316331"/>
<gene>
    <name evidence="2" type="primary">LOC111316331</name>
</gene>
<dbReference type="Proteomes" id="UP000515121">
    <property type="component" value="Unplaced"/>
</dbReference>
<dbReference type="PANTHER" id="PTHR33710:SF71">
    <property type="entry name" value="ENDONUCLEASE_EXONUCLEASE_PHOSPHATASE DOMAIN-CONTAINING PROTEIN"/>
    <property type="match status" value="1"/>
</dbReference>
<dbReference type="AlphaFoldDB" id="A0A6P6BAD4"/>
<reference evidence="2" key="1">
    <citation type="submission" date="2025-08" db="UniProtKB">
        <authorList>
            <consortium name="RefSeq"/>
        </authorList>
    </citation>
    <scope>IDENTIFICATION</scope>
    <source>
        <tissue evidence="2">Fruit stalk</tissue>
    </source>
</reference>